<keyword evidence="2" id="KW-1185">Reference proteome</keyword>
<dbReference type="InterPro" id="IPR022536">
    <property type="entry name" value="EspC"/>
</dbReference>
<evidence type="ECO:0000313" key="2">
    <source>
        <dbReference type="Proteomes" id="UP000249341"/>
    </source>
</evidence>
<dbReference type="AlphaFoldDB" id="A0A327ZNR3"/>
<proteinExistence type="predicted"/>
<dbReference type="Pfam" id="PF10824">
    <property type="entry name" value="T7SS_ESX_EspC"/>
    <property type="match status" value="1"/>
</dbReference>
<comment type="caution">
    <text evidence="1">The sequence shown here is derived from an EMBL/GenBank/DDBJ whole genome shotgun (WGS) entry which is preliminary data.</text>
</comment>
<dbReference type="GO" id="GO:0009306">
    <property type="term" value="P:protein secretion"/>
    <property type="evidence" value="ECO:0007669"/>
    <property type="project" value="InterPro"/>
</dbReference>
<name>A0A327ZNR3_9ACTN</name>
<dbReference type="EMBL" id="QLMJ01000001">
    <property type="protein sequence ID" value="RAK42944.1"/>
    <property type="molecule type" value="Genomic_DNA"/>
</dbReference>
<evidence type="ECO:0000313" key="1">
    <source>
        <dbReference type="EMBL" id="RAK42944.1"/>
    </source>
</evidence>
<dbReference type="Proteomes" id="UP000249341">
    <property type="component" value="Unassembled WGS sequence"/>
</dbReference>
<dbReference type="OrthoDB" id="3297776at2"/>
<gene>
    <name evidence="1" type="ORF">B0I29_10174</name>
</gene>
<reference evidence="1 2" key="1">
    <citation type="submission" date="2018-06" db="EMBL/GenBank/DDBJ databases">
        <title>Genomic Encyclopedia of Type Strains, Phase III (KMG-III): the genomes of soil and plant-associated and newly described type strains.</title>
        <authorList>
            <person name="Whitman W."/>
        </authorList>
    </citation>
    <scope>NUCLEOTIDE SEQUENCE [LARGE SCALE GENOMIC DNA]</scope>
    <source>
        <strain evidence="1 2">CGMCC 4.7090</strain>
    </source>
</reference>
<accession>A0A327ZNR3</accession>
<sequence length="104" mass="11095">MSHPEFHLDVGILGEHARMVDGVAEMLDAVTAAVGHLRLDSGVYGEWPGPFITGFLGIAQDQAIQDTRSATDATSHLADLLRSISVNVTLTDDEAARELREAGP</sequence>
<dbReference type="RefSeq" id="WP_111646773.1">
    <property type="nucleotide sequence ID" value="NZ_JACHWI010000001.1"/>
</dbReference>
<organism evidence="1 2">
    <name type="scientific">Actinoplanes lutulentus</name>
    <dbReference type="NCBI Taxonomy" id="1287878"/>
    <lineage>
        <taxon>Bacteria</taxon>
        <taxon>Bacillati</taxon>
        <taxon>Actinomycetota</taxon>
        <taxon>Actinomycetes</taxon>
        <taxon>Micromonosporales</taxon>
        <taxon>Micromonosporaceae</taxon>
        <taxon>Actinoplanes</taxon>
    </lineage>
</organism>
<protein>
    <submittedName>
        <fullName evidence="1">Excreted virulence factor EspC (Type VII ESX diderm)</fullName>
    </submittedName>
</protein>